<keyword evidence="2" id="KW-1185">Reference proteome</keyword>
<protein>
    <submittedName>
        <fullName evidence="1">Uncharacterized protein</fullName>
    </submittedName>
</protein>
<dbReference type="STRING" id="29172.A0A0D8XLG5"/>
<evidence type="ECO:0000313" key="2">
    <source>
        <dbReference type="Proteomes" id="UP000053766"/>
    </source>
</evidence>
<name>A0A0D8XLG5_DICVI</name>
<dbReference type="OrthoDB" id="5809993at2759"/>
<dbReference type="EMBL" id="KN716411">
    <property type="protein sequence ID" value="KJH45370.1"/>
    <property type="molecule type" value="Genomic_DNA"/>
</dbReference>
<reference evidence="1 2" key="1">
    <citation type="submission" date="2013-11" db="EMBL/GenBank/DDBJ databases">
        <title>Draft genome of the bovine lungworm Dictyocaulus viviparus.</title>
        <authorList>
            <person name="Mitreva M."/>
        </authorList>
    </citation>
    <scope>NUCLEOTIDE SEQUENCE [LARGE SCALE GENOMIC DNA]</scope>
    <source>
        <strain evidence="1 2">HannoverDv2000</strain>
    </source>
</reference>
<accession>A0A0D8XLG5</accession>
<dbReference type="Proteomes" id="UP000053766">
    <property type="component" value="Unassembled WGS sequence"/>
</dbReference>
<reference evidence="2" key="2">
    <citation type="journal article" date="2016" name="Sci. Rep.">
        <title>Dictyocaulus viviparus genome, variome and transcriptome elucidate lungworm biology and support future intervention.</title>
        <authorList>
            <person name="McNulty S.N."/>
            <person name="Strube C."/>
            <person name="Rosa B.A."/>
            <person name="Martin J.C."/>
            <person name="Tyagi R."/>
            <person name="Choi Y.J."/>
            <person name="Wang Q."/>
            <person name="Hallsworth Pepin K."/>
            <person name="Zhang X."/>
            <person name="Ozersky P."/>
            <person name="Wilson R.K."/>
            <person name="Sternberg P.W."/>
            <person name="Gasser R.B."/>
            <person name="Mitreva M."/>
        </authorList>
    </citation>
    <scope>NUCLEOTIDE SEQUENCE [LARGE SCALE GENOMIC DNA]</scope>
    <source>
        <strain evidence="2">HannoverDv2000</strain>
    </source>
</reference>
<evidence type="ECO:0000313" key="1">
    <source>
        <dbReference type="EMBL" id="KJH45370.1"/>
    </source>
</evidence>
<proteinExistence type="predicted"/>
<dbReference type="AlphaFoldDB" id="A0A0D8XLG5"/>
<gene>
    <name evidence="1" type="ORF">DICVIV_08583</name>
</gene>
<sequence length="174" mass="20215">MNKQARRWMTFPNLMYGDVHKQMTAVCHFFFTSNTTEKETLLEAQLKTRNSHWSTVVQLAACSKTDRVIQLAARQIVATKNAAIFASTLQSDFSLHYNLKFRRAFWSQIGKLTTEEKRLLFSVDEITPRTISKTLIHSIRSAEELNQVDIYIYNEKTFVPCLKWHISYCVSTAK</sequence>
<organism evidence="1 2">
    <name type="scientific">Dictyocaulus viviparus</name>
    <name type="common">Bovine lungworm</name>
    <dbReference type="NCBI Taxonomy" id="29172"/>
    <lineage>
        <taxon>Eukaryota</taxon>
        <taxon>Metazoa</taxon>
        <taxon>Ecdysozoa</taxon>
        <taxon>Nematoda</taxon>
        <taxon>Chromadorea</taxon>
        <taxon>Rhabditida</taxon>
        <taxon>Rhabditina</taxon>
        <taxon>Rhabditomorpha</taxon>
        <taxon>Strongyloidea</taxon>
        <taxon>Metastrongylidae</taxon>
        <taxon>Dictyocaulus</taxon>
    </lineage>
</organism>